<keyword evidence="4 7" id="KW-0677">Repeat</keyword>
<keyword evidence="6 7" id="KW-0012">Acyltransferase</keyword>
<gene>
    <name evidence="7 9" type="primary">lpxD</name>
    <name evidence="9" type="ORF">ACFQ1T_08440</name>
</gene>
<dbReference type="InterPro" id="IPR020573">
    <property type="entry name" value="UDP_GlcNAc_AcTrfase_non-rep"/>
</dbReference>
<dbReference type="Gene3D" id="2.160.10.10">
    <property type="entry name" value="Hexapeptide repeat proteins"/>
    <property type="match status" value="1"/>
</dbReference>
<evidence type="ECO:0000256" key="7">
    <source>
        <dbReference type="HAMAP-Rule" id="MF_00523"/>
    </source>
</evidence>
<evidence type="ECO:0000256" key="5">
    <source>
        <dbReference type="ARBA" id="ARBA00023098"/>
    </source>
</evidence>
<dbReference type="EC" id="2.3.1.191" evidence="7"/>
<evidence type="ECO:0000259" key="8">
    <source>
        <dbReference type="Pfam" id="PF04613"/>
    </source>
</evidence>
<organism evidence="9 10">
    <name type="scientific">Methylophilus glucosoxydans</name>
    <dbReference type="NCBI Taxonomy" id="752553"/>
    <lineage>
        <taxon>Bacteria</taxon>
        <taxon>Pseudomonadati</taxon>
        <taxon>Pseudomonadota</taxon>
        <taxon>Betaproteobacteria</taxon>
        <taxon>Nitrosomonadales</taxon>
        <taxon>Methylophilaceae</taxon>
        <taxon>Methylophilus</taxon>
    </lineage>
</organism>
<evidence type="ECO:0000256" key="1">
    <source>
        <dbReference type="ARBA" id="ARBA00022516"/>
    </source>
</evidence>
<dbReference type="Proteomes" id="UP001597106">
    <property type="component" value="Unassembled WGS sequence"/>
</dbReference>
<comment type="pathway">
    <text evidence="7">Bacterial outer membrane biogenesis; LPS lipid A biosynthesis.</text>
</comment>
<evidence type="ECO:0000256" key="6">
    <source>
        <dbReference type="ARBA" id="ARBA00023315"/>
    </source>
</evidence>
<comment type="subunit">
    <text evidence="7">Homotrimer.</text>
</comment>
<dbReference type="PROSITE" id="PS00101">
    <property type="entry name" value="HEXAPEP_TRANSFERASES"/>
    <property type="match status" value="1"/>
</dbReference>
<comment type="caution">
    <text evidence="9">The sequence shown here is derived from an EMBL/GenBank/DDBJ whole genome shotgun (WGS) entry which is preliminary data.</text>
</comment>
<keyword evidence="2 7" id="KW-0441">Lipid A biosynthesis</keyword>
<dbReference type="Gene3D" id="3.40.1390.10">
    <property type="entry name" value="MurE/MurF, N-terminal domain"/>
    <property type="match status" value="1"/>
</dbReference>
<reference evidence="10" key="1">
    <citation type="journal article" date="2019" name="Int. J. Syst. Evol. Microbiol.">
        <title>The Global Catalogue of Microorganisms (GCM) 10K type strain sequencing project: providing services to taxonomists for standard genome sequencing and annotation.</title>
        <authorList>
            <consortium name="The Broad Institute Genomics Platform"/>
            <consortium name="The Broad Institute Genome Sequencing Center for Infectious Disease"/>
            <person name="Wu L."/>
            <person name="Ma J."/>
        </authorList>
    </citation>
    <scope>NUCLEOTIDE SEQUENCE [LARGE SCALE GENOMIC DNA]</scope>
    <source>
        <strain evidence="10">CCUG 59685</strain>
    </source>
</reference>
<dbReference type="RefSeq" id="WP_379075649.1">
    <property type="nucleotide sequence ID" value="NZ_JBHTJW010000002.1"/>
</dbReference>
<dbReference type="Pfam" id="PF00132">
    <property type="entry name" value="Hexapep"/>
    <property type="match status" value="1"/>
</dbReference>
<protein>
    <recommendedName>
        <fullName evidence="7">UDP-3-O-acylglucosamine N-acyltransferase</fullName>
        <ecNumber evidence="7">2.3.1.191</ecNumber>
    </recommendedName>
</protein>
<comment type="catalytic activity">
    <reaction evidence="7">
        <text>a UDP-3-O-[(3R)-3-hydroxyacyl]-alpha-D-glucosamine + a (3R)-hydroxyacyl-[ACP] = a UDP-2-N,3-O-bis[(3R)-3-hydroxyacyl]-alpha-D-glucosamine + holo-[ACP] + H(+)</text>
        <dbReference type="Rhea" id="RHEA:53836"/>
        <dbReference type="Rhea" id="RHEA-COMP:9685"/>
        <dbReference type="Rhea" id="RHEA-COMP:9945"/>
        <dbReference type="ChEBI" id="CHEBI:15378"/>
        <dbReference type="ChEBI" id="CHEBI:64479"/>
        <dbReference type="ChEBI" id="CHEBI:78827"/>
        <dbReference type="ChEBI" id="CHEBI:137740"/>
        <dbReference type="ChEBI" id="CHEBI:137748"/>
        <dbReference type="EC" id="2.3.1.191"/>
    </reaction>
</comment>
<dbReference type="NCBIfam" id="NF002060">
    <property type="entry name" value="PRK00892.1"/>
    <property type="match status" value="1"/>
</dbReference>
<accession>A0ABW3GMC8</accession>
<dbReference type="PANTHER" id="PTHR43378:SF2">
    <property type="entry name" value="UDP-3-O-ACYLGLUCOSAMINE N-ACYLTRANSFERASE 1, MITOCHONDRIAL-RELATED"/>
    <property type="match status" value="1"/>
</dbReference>
<comment type="function">
    <text evidence="7">Catalyzes the N-acylation of UDP-3-O-acylglucosamine using 3-hydroxyacyl-ACP as the acyl donor. Is involved in the biosynthesis of lipid A, a phosphorylated glycolipid that anchors the lipopolysaccharide to the outer membrane of the cell.</text>
</comment>
<dbReference type="PANTHER" id="PTHR43378">
    <property type="entry name" value="UDP-3-O-ACYLGLUCOSAMINE N-ACYLTRANSFERASE"/>
    <property type="match status" value="1"/>
</dbReference>
<evidence type="ECO:0000313" key="9">
    <source>
        <dbReference type="EMBL" id="MFD0929804.1"/>
    </source>
</evidence>
<keyword evidence="10" id="KW-1185">Reference proteome</keyword>
<dbReference type="EMBL" id="JBHTJW010000002">
    <property type="protein sequence ID" value="MFD0929804.1"/>
    <property type="molecule type" value="Genomic_DNA"/>
</dbReference>
<evidence type="ECO:0000256" key="3">
    <source>
        <dbReference type="ARBA" id="ARBA00022679"/>
    </source>
</evidence>
<dbReference type="HAMAP" id="MF_00523">
    <property type="entry name" value="LpxD"/>
    <property type="match status" value="1"/>
</dbReference>
<keyword evidence="5 7" id="KW-0443">Lipid metabolism</keyword>
<proteinExistence type="inferred from homology"/>
<dbReference type="InterPro" id="IPR007691">
    <property type="entry name" value="LpxD"/>
</dbReference>
<dbReference type="InterPro" id="IPR001451">
    <property type="entry name" value="Hexapep"/>
</dbReference>
<dbReference type="InterPro" id="IPR011004">
    <property type="entry name" value="Trimer_LpxA-like_sf"/>
</dbReference>
<dbReference type="GO" id="GO:0103118">
    <property type="term" value="F:UDP-3-O-[(3R)-3-hydroxyacyl]-glucosamine N-acyltransferase activity"/>
    <property type="evidence" value="ECO:0007669"/>
    <property type="project" value="UniProtKB-EC"/>
</dbReference>
<dbReference type="CDD" id="cd03352">
    <property type="entry name" value="LbH_LpxD"/>
    <property type="match status" value="1"/>
</dbReference>
<keyword evidence="3 7" id="KW-0808">Transferase</keyword>
<evidence type="ECO:0000313" key="10">
    <source>
        <dbReference type="Proteomes" id="UP001597106"/>
    </source>
</evidence>
<keyword evidence="1 7" id="KW-0444">Lipid biosynthesis</keyword>
<dbReference type="Pfam" id="PF04613">
    <property type="entry name" value="LpxD"/>
    <property type="match status" value="1"/>
</dbReference>
<dbReference type="InterPro" id="IPR018357">
    <property type="entry name" value="Hexapep_transf_CS"/>
</dbReference>
<evidence type="ECO:0000256" key="2">
    <source>
        <dbReference type="ARBA" id="ARBA00022556"/>
    </source>
</evidence>
<sequence length="353" mass="37873">MAQHYTLQEIVASLGGELWLGEQSQHASALTVSRMASLSQAQPGSIAFFNDTKYTQSLQATQASAIILRPEHQHLTALPCILTDNPYAYFARLSALLNPPRTYQNQIHATAVLGQAVQHESELTVEAQVYIGDRVVLGEGVRIGAGCVIEDDVSIGAHTVLEPRVVVKHGSQIGSHCHLFSGCIIGNDGFGYAEAQGEWVKIPQIGRVVIGNHVDIGANTTVDRGALDDTVIADGVKLDNLIQVAHNVRIGAHTVIAGCVGIAGSAVIGEHCKIGGAAMILGHLQIADGVTISPGSMIMRSIQQAGTYTALMPFQKHADWLRTAANIRHLEQYQLKLKQLEQAISNIQRHSKD</sequence>
<feature type="active site" description="Proton acceptor" evidence="7">
    <location>
        <position position="246"/>
    </location>
</feature>
<dbReference type="SUPFAM" id="SSF51161">
    <property type="entry name" value="Trimeric LpxA-like enzymes"/>
    <property type="match status" value="1"/>
</dbReference>
<feature type="domain" description="UDP-3-O-[3-hydroxymyristoyl] glucosamine N-acyltransferase non-repeat region" evidence="8">
    <location>
        <begin position="30"/>
        <end position="96"/>
    </location>
</feature>
<comment type="similarity">
    <text evidence="7">Belongs to the transferase hexapeptide repeat family. LpxD subfamily.</text>
</comment>
<name>A0ABW3GMC8_9PROT</name>
<evidence type="ECO:0000256" key="4">
    <source>
        <dbReference type="ARBA" id="ARBA00022737"/>
    </source>
</evidence>
<dbReference type="NCBIfam" id="TIGR01853">
    <property type="entry name" value="lipid_A_lpxD"/>
    <property type="match status" value="1"/>
</dbReference>